<keyword evidence="2" id="KW-1185">Reference proteome</keyword>
<protein>
    <submittedName>
        <fullName evidence="1">Uncharacterized protein</fullName>
    </submittedName>
</protein>
<dbReference type="AlphaFoldDB" id="A0A164XVM1"/>
<proteinExistence type="predicted"/>
<dbReference type="EMBL" id="LRGB01000944">
    <property type="protein sequence ID" value="KZS14608.1"/>
    <property type="molecule type" value="Genomic_DNA"/>
</dbReference>
<evidence type="ECO:0000313" key="1">
    <source>
        <dbReference type="EMBL" id="KZS14608.1"/>
    </source>
</evidence>
<comment type="caution">
    <text evidence="1">The sequence shown here is derived from an EMBL/GenBank/DDBJ whole genome shotgun (WGS) entry which is preliminary data.</text>
</comment>
<sequence length="53" mass="6543">MHPLGCWSFKQWEGKGVRWYHQRLIQRLPSLQIMSYMVHTHTHTHTDRRLNEN</sequence>
<evidence type="ECO:0000313" key="2">
    <source>
        <dbReference type="Proteomes" id="UP000076858"/>
    </source>
</evidence>
<gene>
    <name evidence="1" type="ORF">APZ42_019989</name>
</gene>
<reference evidence="1 2" key="1">
    <citation type="submission" date="2016-03" db="EMBL/GenBank/DDBJ databases">
        <title>EvidentialGene: Evidence-directed Construction of Genes on Genomes.</title>
        <authorList>
            <person name="Gilbert D.G."/>
            <person name="Choi J.-H."/>
            <person name="Mockaitis K."/>
            <person name="Colbourne J."/>
            <person name="Pfrender M."/>
        </authorList>
    </citation>
    <scope>NUCLEOTIDE SEQUENCE [LARGE SCALE GENOMIC DNA]</scope>
    <source>
        <strain evidence="1 2">Xinb3</strain>
        <tissue evidence="1">Complete organism</tissue>
    </source>
</reference>
<organism evidence="1 2">
    <name type="scientific">Daphnia magna</name>
    <dbReference type="NCBI Taxonomy" id="35525"/>
    <lineage>
        <taxon>Eukaryota</taxon>
        <taxon>Metazoa</taxon>
        <taxon>Ecdysozoa</taxon>
        <taxon>Arthropoda</taxon>
        <taxon>Crustacea</taxon>
        <taxon>Branchiopoda</taxon>
        <taxon>Diplostraca</taxon>
        <taxon>Cladocera</taxon>
        <taxon>Anomopoda</taxon>
        <taxon>Daphniidae</taxon>
        <taxon>Daphnia</taxon>
    </lineage>
</organism>
<accession>A0A164XVM1</accession>
<dbReference type="Proteomes" id="UP000076858">
    <property type="component" value="Unassembled WGS sequence"/>
</dbReference>
<name>A0A164XVM1_9CRUS</name>